<dbReference type="InterPro" id="IPR051417">
    <property type="entry name" value="SDr/BOS_complex"/>
</dbReference>
<dbReference type="AlphaFoldDB" id="A0A6C2C3B6"/>
<dbReference type="EMBL" id="SDKK01000100">
    <property type="protein sequence ID" value="TYC48026.1"/>
    <property type="molecule type" value="Genomic_DNA"/>
</dbReference>
<keyword evidence="7" id="KW-1185">Reference proteome</keyword>
<feature type="non-terminal residue" evidence="6">
    <location>
        <position position="396"/>
    </location>
</feature>
<evidence type="ECO:0000256" key="4">
    <source>
        <dbReference type="SAM" id="MobiDB-lite"/>
    </source>
</evidence>
<dbReference type="Gene3D" id="2.60.40.10">
    <property type="entry name" value="Immunoglobulins"/>
    <property type="match status" value="4"/>
</dbReference>
<dbReference type="SUPFAM" id="SSF117074">
    <property type="entry name" value="Hypothetical protein PA1324"/>
    <property type="match status" value="4"/>
</dbReference>
<dbReference type="OrthoDB" id="9773411at2"/>
<dbReference type="Pfam" id="PF17210">
    <property type="entry name" value="SdrD_B"/>
    <property type="match status" value="3"/>
</dbReference>
<proteinExistence type="predicted"/>
<comment type="caution">
    <text evidence="6">The sequence shown here is derived from an EMBL/GenBank/DDBJ whole genome shotgun (WGS) entry which is preliminary data.</text>
</comment>
<feature type="non-terminal residue" evidence="6">
    <location>
        <position position="1"/>
    </location>
</feature>
<dbReference type="PANTHER" id="PTHR23303">
    <property type="entry name" value="CARBOXYPEPTIDASE REGULATORY REGION-CONTAINING"/>
    <property type="match status" value="1"/>
</dbReference>
<feature type="region of interest" description="Disordered" evidence="4">
    <location>
        <begin position="354"/>
        <end position="375"/>
    </location>
</feature>
<dbReference type="GO" id="GO:0005576">
    <property type="term" value="C:extracellular region"/>
    <property type="evidence" value="ECO:0007669"/>
    <property type="project" value="UniProtKB-SubCell"/>
</dbReference>
<evidence type="ECO:0000259" key="5">
    <source>
        <dbReference type="Pfam" id="PF17210"/>
    </source>
</evidence>
<reference evidence="6 7" key="1">
    <citation type="submission" date="2019-01" db="EMBL/GenBank/DDBJ databases">
        <title>Zoogloea oleivorans genome sequencing and assembly.</title>
        <authorList>
            <person name="Tancsics A."/>
            <person name="Farkas M."/>
            <person name="Kriszt B."/>
            <person name="Maroti G."/>
            <person name="Horvath B."/>
        </authorList>
    </citation>
    <scope>NUCLEOTIDE SEQUENCE [LARGE SCALE GENOMIC DNA]</scope>
    <source>
        <strain evidence="6 7">Buc</strain>
    </source>
</reference>
<dbReference type="InterPro" id="IPR013783">
    <property type="entry name" value="Ig-like_fold"/>
</dbReference>
<feature type="domain" description="SD-repeat containing protein B" evidence="5">
    <location>
        <begin position="123"/>
        <end position="232"/>
    </location>
</feature>
<evidence type="ECO:0000313" key="6">
    <source>
        <dbReference type="EMBL" id="TYC48026.1"/>
    </source>
</evidence>
<keyword evidence="2" id="KW-0964">Secreted</keyword>
<keyword evidence="3" id="KW-0732">Signal</keyword>
<feature type="domain" description="SD-repeat containing protein B" evidence="5">
    <location>
        <begin position="236"/>
        <end position="349"/>
    </location>
</feature>
<dbReference type="Proteomes" id="UP000389128">
    <property type="component" value="Unassembled WGS sequence"/>
</dbReference>
<feature type="domain" description="SD-repeat containing protein B" evidence="5">
    <location>
        <begin position="27"/>
        <end position="100"/>
    </location>
</feature>
<accession>A0A6C2C3B6</accession>
<protein>
    <submittedName>
        <fullName evidence="6">Cna B-type domain-containing protein</fullName>
    </submittedName>
</protein>
<dbReference type="PANTHER" id="PTHR23303:SF15">
    <property type="entry name" value="COLOSSIN-A"/>
    <property type="match status" value="1"/>
</dbReference>
<sequence length="396" mass="40472">QTVLDSGESDKSWDAGIVANPGSISGTVREDLDNNDSGDTPIPGVTVQLKDSTGTVVQTTTTDANGNYTFSNVPAGTYSVVETNQPGYLDVSDIDGGNPNSIAVTLNPGATSTGNDFVDERPATLGDTVFEDKNANGVQDAGEAGIANVTVQLKDAGGNVVQSATTDANGNYSFSVTPGTYSVAVVKPVGYEITGQDLGGNEALDSDINAAGQTAPITLVSGENNPNVDAGFYRLAELGDKVWYDTNKNGVQDGGEAGVTGVKVSLLDAAGNVVTTQTTDTNGNYLFTNLKPGTYSVQFDKATLPTGYSFTTRDAGSDAADSDADSATGKTIQTVLDSGESDKSWDAGIVANPGSISGTVREDLDNNDSGDTPIPGVTVQLKDSTGTVVQTTTTDA</sequence>
<feature type="region of interest" description="Disordered" evidence="4">
    <location>
        <begin position="1"/>
        <end position="41"/>
    </location>
</feature>
<evidence type="ECO:0000256" key="2">
    <source>
        <dbReference type="ARBA" id="ARBA00022525"/>
    </source>
</evidence>
<comment type="subcellular location">
    <subcellularLocation>
        <location evidence="1">Secreted</location>
    </subcellularLocation>
</comment>
<organism evidence="6 7">
    <name type="scientific">Zoogloea oleivorans</name>
    <dbReference type="NCBI Taxonomy" id="1552750"/>
    <lineage>
        <taxon>Bacteria</taxon>
        <taxon>Pseudomonadati</taxon>
        <taxon>Pseudomonadota</taxon>
        <taxon>Betaproteobacteria</taxon>
        <taxon>Rhodocyclales</taxon>
        <taxon>Zoogloeaceae</taxon>
        <taxon>Zoogloea</taxon>
    </lineage>
</organism>
<name>A0A6C2C3B6_9RHOO</name>
<dbReference type="RefSeq" id="WP_148581857.1">
    <property type="nucleotide sequence ID" value="NZ_SDKK01000100.1"/>
</dbReference>
<evidence type="ECO:0000313" key="7">
    <source>
        <dbReference type="Proteomes" id="UP000389128"/>
    </source>
</evidence>
<evidence type="ECO:0000256" key="1">
    <source>
        <dbReference type="ARBA" id="ARBA00004613"/>
    </source>
</evidence>
<dbReference type="InterPro" id="IPR033764">
    <property type="entry name" value="Sdr_B"/>
</dbReference>
<gene>
    <name evidence="6" type="ORF">ETQ85_25940</name>
</gene>
<evidence type="ECO:0000256" key="3">
    <source>
        <dbReference type="ARBA" id="ARBA00022729"/>
    </source>
</evidence>